<dbReference type="Proteomes" id="UP001208570">
    <property type="component" value="Unassembled WGS sequence"/>
</dbReference>
<dbReference type="PANTHER" id="PTHR46641:SF2">
    <property type="entry name" value="FMRFAMIDE RECEPTOR"/>
    <property type="match status" value="1"/>
</dbReference>
<dbReference type="InterPro" id="IPR052954">
    <property type="entry name" value="GPCR-Ligand_Int"/>
</dbReference>
<feature type="domain" description="G-protein coupled receptors family 1 profile" evidence="6">
    <location>
        <begin position="56"/>
        <end position="336"/>
    </location>
</feature>
<dbReference type="GO" id="GO:0004930">
    <property type="term" value="F:G protein-coupled receptor activity"/>
    <property type="evidence" value="ECO:0007669"/>
    <property type="project" value="InterPro"/>
</dbReference>
<gene>
    <name evidence="7" type="ORF">LSH36_88g03013</name>
</gene>
<dbReference type="Gene3D" id="1.20.1070.10">
    <property type="entry name" value="Rhodopsin 7-helix transmembrane proteins"/>
    <property type="match status" value="1"/>
</dbReference>
<sequence>MGSNGTLLDVTSDNGELCDQYKLNITIYNTIQNDDILRILLDYITLPVISIFGILGNILNLFILGQKHMKTSLDRMEHSVYMGLMSLAASDMVQCFCIMTLIYAMPQYIHPLTALQRLHEFFYSYRIAFCNMFLFNSTWLTVLMAIGRYVAICHPIRARSFVKVRVTFLLILLILLTSVIVSLPYFWQFYMKDYQCSEIYDELSRPPDHCQCIISYRLPLPSHVEFHRRYHYFWIAIEFFVPLCLLVFCNICLIRSLKQSYQMQQQYRANQARDPSLRITPTLVAVIVFFIILISPAEILKFIPDGVWTSSSGERTVKSISNILQALNAAVNFILYCVINVHFRNTIKQIVCCKKKDSHLVMGSMRSDQIRTNHTTILYDAETEL</sequence>
<evidence type="ECO:0000256" key="3">
    <source>
        <dbReference type="ARBA" id="ARBA00022989"/>
    </source>
</evidence>
<dbReference type="PRINTS" id="PR00237">
    <property type="entry name" value="GPCRRHODOPSN"/>
</dbReference>
<evidence type="ECO:0000259" key="6">
    <source>
        <dbReference type="PROSITE" id="PS50262"/>
    </source>
</evidence>
<name>A0AAD9K126_9ANNE</name>
<keyword evidence="3 5" id="KW-1133">Transmembrane helix</keyword>
<dbReference type="InterPro" id="IPR000276">
    <property type="entry name" value="GPCR_Rhodpsn"/>
</dbReference>
<dbReference type="Pfam" id="PF00001">
    <property type="entry name" value="7tm_1"/>
    <property type="match status" value="1"/>
</dbReference>
<evidence type="ECO:0000313" key="7">
    <source>
        <dbReference type="EMBL" id="KAK2162978.1"/>
    </source>
</evidence>
<evidence type="ECO:0000256" key="4">
    <source>
        <dbReference type="ARBA" id="ARBA00023136"/>
    </source>
</evidence>
<dbReference type="AlphaFoldDB" id="A0AAD9K126"/>
<dbReference type="EMBL" id="JAODUP010000088">
    <property type="protein sequence ID" value="KAK2162978.1"/>
    <property type="molecule type" value="Genomic_DNA"/>
</dbReference>
<feature type="transmembrane region" description="Helical" evidence="5">
    <location>
        <begin position="232"/>
        <end position="254"/>
    </location>
</feature>
<feature type="transmembrane region" description="Helical" evidence="5">
    <location>
        <begin position="275"/>
        <end position="299"/>
    </location>
</feature>
<evidence type="ECO:0000256" key="5">
    <source>
        <dbReference type="SAM" id="Phobius"/>
    </source>
</evidence>
<keyword evidence="8" id="KW-1185">Reference proteome</keyword>
<keyword evidence="4 5" id="KW-0472">Membrane</keyword>
<dbReference type="CDD" id="cd14978">
    <property type="entry name" value="7tmA_FMRFamide_R-like"/>
    <property type="match status" value="1"/>
</dbReference>
<dbReference type="PANTHER" id="PTHR46641">
    <property type="entry name" value="FMRFAMIDE RECEPTOR-RELATED"/>
    <property type="match status" value="1"/>
</dbReference>
<dbReference type="GO" id="GO:0016020">
    <property type="term" value="C:membrane"/>
    <property type="evidence" value="ECO:0007669"/>
    <property type="project" value="UniProtKB-SubCell"/>
</dbReference>
<comment type="caution">
    <text evidence="7">The sequence shown here is derived from an EMBL/GenBank/DDBJ whole genome shotgun (WGS) entry which is preliminary data.</text>
</comment>
<reference evidence="7" key="1">
    <citation type="journal article" date="2023" name="Mol. Biol. Evol.">
        <title>Third-Generation Sequencing Reveals the Adaptive Role of the Epigenome in Three Deep-Sea Polychaetes.</title>
        <authorList>
            <person name="Perez M."/>
            <person name="Aroh O."/>
            <person name="Sun Y."/>
            <person name="Lan Y."/>
            <person name="Juniper S.K."/>
            <person name="Young C.R."/>
            <person name="Angers B."/>
            <person name="Qian P.Y."/>
        </authorList>
    </citation>
    <scope>NUCLEOTIDE SEQUENCE</scope>
    <source>
        <strain evidence="7">P08H-3</strain>
    </source>
</reference>
<comment type="subcellular location">
    <subcellularLocation>
        <location evidence="1">Membrane</location>
    </subcellularLocation>
</comment>
<accession>A0AAD9K126</accession>
<evidence type="ECO:0000256" key="2">
    <source>
        <dbReference type="ARBA" id="ARBA00022692"/>
    </source>
</evidence>
<protein>
    <recommendedName>
        <fullName evidence="6">G-protein coupled receptors family 1 profile domain-containing protein</fullName>
    </recommendedName>
</protein>
<feature type="transmembrane region" description="Helical" evidence="5">
    <location>
        <begin position="166"/>
        <end position="187"/>
    </location>
</feature>
<keyword evidence="2 5" id="KW-0812">Transmembrane</keyword>
<feature type="transmembrane region" description="Helical" evidence="5">
    <location>
        <begin position="319"/>
        <end position="339"/>
    </location>
</feature>
<organism evidence="7 8">
    <name type="scientific">Paralvinella palmiformis</name>
    <dbReference type="NCBI Taxonomy" id="53620"/>
    <lineage>
        <taxon>Eukaryota</taxon>
        <taxon>Metazoa</taxon>
        <taxon>Spiralia</taxon>
        <taxon>Lophotrochozoa</taxon>
        <taxon>Annelida</taxon>
        <taxon>Polychaeta</taxon>
        <taxon>Sedentaria</taxon>
        <taxon>Canalipalpata</taxon>
        <taxon>Terebellida</taxon>
        <taxon>Terebelliformia</taxon>
        <taxon>Alvinellidae</taxon>
        <taxon>Paralvinella</taxon>
    </lineage>
</organism>
<dbReference type="PROSITE" id="PS50262">
    <property type="entry name" value="G_PROTEIN_RECEP_F1_2"/>
    <property type="match status" value="1"/>
</dbReference>
<evidence type="ECO:0000256" key="1">
    <source>
        <dbReference type="ARBA" id="ARBA00004370"/>
    </source>
</evidence>
<dbReference type="InterPro" id="IPR017452">
    <property type="entry name" value="GPCR_Rhodpsn_7TM"/>
</dbReference>
<evidence type="ECO:0000313" key="8">
    <source>
        <dbReference type="Proteomes" id="UP001208570"/>
    </source>
</evidence>
<feature type="transmembrane region" description="Helical" evidence="5">
    <location>
        <begin position="125"/>
        <end position="146"/>
    </location>
</feature>
<dbReference type="SUPFAM" id="SSF81321">
    <property type="entry name" value="Family A G protein-coupled receptor-like"/>
    <property type="match status" value="1"/>
</dbReference>
<feature type="transmembrane region" description="Helical" evidence="5">
    <location>
        <begin position="43"/>
        <end position="63"/>
    </location>
</feature>
<proteinExistence type="predicted"/>
<feature type="transmembrane region" description="Helical" evidence="5">
    <location>
        <begin position="84"/>
        <end position="105"/>
    </location>
</feature>